<dbReference type="RefSeq" id="WP_106594564.1">
    <property type="nucleotide sequence ID" value="NZ_PYAS01000003.1"/>
</dbReference>
<dbReference type="AlphaFoldDB" id="A0A2P8GB40"/>
<comment type="caution">
    <text evidence="1">The sequence shown here is derived from an EMBL/GenBank/DDBJ whole genome shotgun (WGS) entry which is preliminary data.</text>
</comment>
<organism evidence="1 2">
    <name type="scientific">Dyadobacter jiangsuensis</name>
    <dbReference type="NCBI Taxonomy" id="1591085"/>
    <lineage>
        <taxon>Bacteria</taxon>
        <taxon>Pseudomonadati</taxon>
        <taxon>Bacteroidota</taxon>
        <taxon>Cytophagia</taxon>
        <taxon>Cytophagales</taxon>
        <taxon>Spirosomataceae</taxon>
        <taxon>Dyadobacter</taxon>
    </lineage>
</organism>
<evidence type="ECO:0000313" key="2">
    <source>
        <dbReference type="Proteomes" id="UP000241964"/>
    </source>
</evidence>
<dbReference type="Proteomes" id="UP000241964">
    <property type="component" value="Unassembled WGS sequence"/>
</dbReference>
<dbReference type="Pfam" id="PF20330">
    <property type="entry name" value="DUF6625"/>
    <property type="match status" value="1"/>
</dbReference>
<gene>
    <name evidence="1" type="ORF">CLV60_10357</name>
</gene>
<name>A0A2P8GB40_9BACT</name>
<keyword evidence="2" id="KW-1185">Reference proteome</keyword>
<dbReference type="OrthoDB" id="1910631at2"/>
<dbReference type="EMBL" id="PYAS01000003">
    <property type="protein sequence ID" value="PSL31191.1"/>
    <property type="molecule type" value="Genomic_DNA"/>
</dbReference>
<sequence>MKIVFILPYFGKLPSNFDLWLKTCQANPEFDWLIVGDNDLPANLADNVSCFYFEDIPALAKFIQAKLNLKIKINSAYKFCDFRPLYGAIFEDYLDGYDFWGFCDMDVFFGRLSNFLTPEILNGHDIIQRWGHLTLVRNNETCNRLYEKCFDYSTIGDVLNWNMNQGTDERIMPYVGQNAGLRCYFNQTWMADVAPHTFQYRMDRLGDNNYTSQIFAWENGVLYRYFLNEGHIHRDEFMYIHLQKRDIEILNRVTGDFMITPNGIYQKTREVNLSDFFSDSRLKERFDLRYKQMFNGLVRKRVLDTILSGKIVKYMIYKRYLSNLWKHTPDITVTTREHEVAELVTHEAGVIG</sequence>
<proteinExistence type="predicted"/>
<dbReference type="InterPro" id="IPR046733">
    <property type="entry name" value="DUF6625"/>
</dbReference>
<accession>A0A2P8GB40</accession>
<protein>
    <submittedName>
        <fullName evidence="1">Uncharacterized protein</fullName>
    </submittedName>
</protein>
<evidence type="ECO:0000313" key="1">
    <source>
        <dbReference type="EMBL" id="PSL31191.1"/>
    </source>
</evidence>
<reference evidence="1 2" key="1">
    <citation type="submission" date="2018-03" db="EMBL/GenBank/DDBJ databases">
        <title>Genomic Encyclopedia of Archaeal and Bacterial Type Strains, Phase II (KMG-II): from individual species to whole genera.</title>
        <authorList>
            <person name="Goeker M."/>
        </authorList>
    </citation>
    <scope>NUCLEOTIDE SEQUENCE [LARGE SCALE GENOMIC DNA]</scope>
    <source>
        <strain evidence="1 2">DSM 29057</strain>
    </source>
</reference>